<keyword evidence="1" id="KW-0131">Cell cycle</keyword>
<evidence type="ECO:0000313" key="1">
    <source>
        <dbReference type="EMBL" id="CAK9085857.1"/>
    </source>
</evidence>
<protein>
    <submittedName>
        <fullName evidence="1">Cell division control protein 48</fullName>
    </submittedName>
</protein>
<keyword evidence="2" id="KW-1185">Reference proteome</keyword>
<name>A0ABP0QC82_9DINO</name>
<reference evidence="1 2" key="1">
    <citation type="submission" date="2024-02" db="EMBL/GenBank/DDBJ databases">
        <authorList>
            <person name="Chen Y."/>
            <person name="Shah S."/>
            <person name="Dougan E. K."/>
            <person name="Thang M."/>
            <person name="Chan C."/>
        </authorList>
    </citation>
    <scope>NUCLEOTIDE SEQUENCE [LARGE SCALE GENOMIC DNA]</scope>
</reference>
<feature type="non-terminal residue" evidence="1">
    <location>
        <position position="1"/>
    </location>
</feature>
<sequence length="53" mass="5832">DEYEAGDGRHIAIFMTNPSTKGLLGYGAVDYRSGEILFASVVLGLKLTRRSER</sequence>
<evidence type="ECO:0000313" key="2">
    <source>
        <dbReference type="Proteomes" id="UP001642464"/>
    </source>
</evidence>
<accession>A0ABP0QC82</accession>
<keyword evidence="1" id="KW-0132">Cell division</keyword>
<comment type="caution">
    <text evidence="1">The sequence shown here is derived from an EMBL/GenBank/DDBJ whole genome shotgun (WGS) entry which is preliminary data.</text>
</comment>
<dbReference type="Proteomes" id="UP001642464">
    <property type="component" value="Unassembled WGS sequence"/>
</dbReference>
<dbReference type="EMBL" id="CAXAMM010039351">
    <property type="protein sequence ID" value="CAK9085857.1"/>
    <property type="molecule type" value="Genomic_DNA"/>
</dbReference>
<dbReference type="GO" id="GO:0051301">
    <property type="term" value="P:cell division"/>
    <property type="evidence" value="ECO:0007669"/>
    <property type="project" value="UniProtKB-KW"/>
</dbReference>
<organism evidence="1 2">
    <name type="scientific">Durusdinium trenchii</name>
    <dbReference type="NCBI Taxonomy" id="1381693"/>
    <lineage>
        <taxon>Eukaryota</taxon>
        <taxon>Sar</taxon>
        <taxon>Alveolata</taxon>
        <taxon>Dinophyceae</taxon>
        <taxon>Suessiales</taxon>
        <taxon>Symbiodiniaceae</taxon>
        <taxon>Durusdinium</taxon>
    </lineage>
</organism>
<proteinExistence type="predicted"/>
<gene>
    <name evidence="1" type="ORF">SCF082_LOCUS40662</name>
</gene>